<evidence type="ECO:0000256" key="3">
    <source>
        <dbReference type="ARBA" id="ARBA00022630"/>
    </source>
</evidence>
<evidence type="ECO:0000256" key="2">
    <source>
        <dbReference type="ARBA" id="ARBA00004141"/>
    </source>
</evidence>
<comment type="subcellular location">
    <subcellularLocation>
        <location evidence="2">Membrane</location>
        <topology evidence="2">Multi-pass membrane protein</topology>
    </subcellularLocation>
</comment>
<dbReference type="GO" id="GO:0051537">
    <property type="term" value="F:2 iron, 2 sulfur cluster binding"/>
    <property type="evidence" value="ECO:0007669"/>
    <property type="project" value="UniProtKB-KW"/>
</dbReference>
<dbReference type="AlphaFoldDB" id="A0A1G8KXI1"/>
<dbReference type="RefSeq" id="WP_091939544.1">
    <property type="nucleotide sequence ID" value="NZ_FNCY01000020.1"/>
</dbReference>
<reference evidence="15 16" key="1">
    <citation type="submission" date="2016-10" db="EMBL/GenBank/DDBJ databases">
        <authorList>
            <person name="de Groot N.N."/>
        </authorList>
    </citation>
    <scope>NUCLEOTIDE SEQUENCE [LARGE SCALE GENOMIC DNA]</scope>
    <source>
        <strain evidence="15 16">DSM 5885</strain>
    </source>
</reference>
<feature type="transmembrane region" description="Helical" evidence="13">
    <location>
        <begin position="171"/>
        <end position="190"/>
    </location>
</feature>
<dbReference type="CDD" id="cd06198">
    <property type="entry name" value="FNR_like_3"/>
    <property type="match status" value="1"/>
</dbReference>
<dbReference type="GO" id="GO:0046872">
    <property type="term" value="F:metal ion binding"/>
    <property type="evidence" value="ECO:0007669"/>
    <property type="project" value="UniProtKB-KW"/>
</dbReference>
<evidence type="ECO:0000256" key="12">
    <source>
        <dbReference type="ARBA" id="ARBA00023136"/>
    </source>
</evidence>
<keyword evidence="11" id="KW-0411">Iron-sulfur</keyword>
<keyword evidence="9" id="KW-0560">Oxidoreductase</keyword>
<dbReference type="SUPFAM" id="SSF63380">
    <property type="entry name" value="Riboflavin synthase domain-like"/>
    <property type="match status" value="1"/>
</dbReference>
<comment type="cofactor">
    <cofactor evidence="1">
        <name>FAD</name>
        <dbReference type="ChEBI" id="CHEBI:57692"/>
    </cofactor>
</comment>
<evidence type="ECO:0000313" key="15">
    <source>
        <dbReference type="EMBL" id="SDI48063.1"/>
    </source>
</evidence>
<keyword evidence="4 13" id="KW-0812">Transmembrane</keyword>
<evidence type="ECO:0000256" key="8">
    <source>
        <dbReference type="ARBA" id="ARBA00022989"/>
    </source>
</evidence>
<accession>A0A1G8KXI1</accession>
<dbReference type="Pfam" id="PF01794">
    <property type="entry name" value="Ferric_reduct"/>
    <property type="match status" value="1"/>
</dbReference>
<dbReference type="InterPro" id="IPR017938">
    <property type="entry name" value="Riboflavin_synthase-like_b-brl"/>
</dbReference>
<dbReference type="Proteomes" id="UP000198607">
    <property type="component" value="Unassembled WGS sequence"/>
</dbReference>
<dbReference type="OrthoDB" id="9796486at2"/>
<sequence>MKKIQTSLLIFLVSLTALWLLADTPLPSPLTYGAFRNVFMQYSGVIAMGAMSLAMILALRWQRLESMLGGLDKIYRLHKWLGITALVTSILHWWLGQGTKWMTQWGWLVRPPRGARPNPADLGLIEGWLRSQRGLAETLGEWGFYLAALLLVLALIKRFPYHLFRRTHTWLAALYLVFVFHAIVLTRLTYWQQPLGWIMAILMTGGVVAAIIALTGKIGASRKIGARVNARRDLPALRVFEVELTLDPGWPGHTAGQFAFVTFDPAEGPHPYTIASAWNPAQPRLAIAAKALGDHTERLREDLTVGATAVVEGPYGRFDFNDGQARQIWVGAGIGITPFLARLGELAARRGNQAIDLFYSTSLKDATVVAQLTEAANRASVSLHIIDSGNEGRLDATIIRTRVPEWAASSLWFCGPSAFARSLRHELLTLGLPANRFHQELFEMR</sequence>
<keyword evidence="6" id="KW-0479">Metal-binding</keyword>
<keyword evidence="12 13" id="KW-0472">Membrane</keyword>
<keyword evidence="3" id="KW-0285">Flavoprotein</keyword>
<gene>
    <name evidence="15" type="ORF">SAMN05660652_03503</name>
</gene>
<evidence type="ECO:0000256" key="7">
    <source>
        <dbReference type="ARBA" id="ARBA00022827"/>
    </source>
</evidence>
<feature type="domain" description="FAD-binding FR-type" evidence="14">
    <location>
        <begin position="221"/>
        <end position="321"/>
    </location>
</feature>
<dbReference type="PROSITE" id="PS51384">
    <property type="entry name" value="FAD_FR"/>
    <property type="match status" value="1"/>
</dbReference>
<evidence type="ECO:0000313" key="16">
    <source>
        <dbReference type="Proteomes" id="UP000198607"/>
    </source>
</evidence>
<evidence type="ECO:0000256" key="5">
    <source>
        <dbReference type="ARBA" id="ARBA00022714"/>
    </source>
</evidence>
<dbReference type="InterPro" id="IPR039261">
    <property type="entry name" value="FNR_nucleotide-bd"/>
</dbReference>
<name>A0A1G8KXI1_9RHOO</name>
<dbReference type="PANTHER" id="PTHR47354">
    <property type="entry name" value="NADH OXIDOREDUCTASE HCR"/>
    <property type="match status" value="1"/>
</dbReference>
<dbReference type="InterPro" id="IPR017927">
    <property type="entry name" value="FAD-bd_FR_type"/>
</dbReference>
<dbReference type="SUPFAM" id="SSF52343">
    <property type="entry name" value="Ferredoxin reductase-like, C-terminal NADP-linked domain"/>
    <property type="match status" value="1"/>
</dbReference>
<dbReference type="GO" id="GO:0050660">
    <property type="term" value="F:flavin adenine dinucleotide binding"/>
    <property type="evidence" value="ECO:0007669"/>
    <property type="project" value="TreeGrafter"/>
</dbReference>
<evidence type="ECO:0000256" key="9">
    <source>
        <dbReference type="ARBA" id="ARBA00023002"/>
    </source>
</evidence>
<keyword evidence="10" id="KW-0408">Iron</keyword>
<dbReference type="InterPro" id="IPR050415">
    <property type="entry name" value="MRET"/>
</dbReference>
<evidence type="ECO:0000256" key="4">
    <source>
        <dbReference type="ARBA" id="ARBA00022692"/>
    </source>
</evidence>
<dbReference type="EMBL" id="FNCY01000020">
    <property type="protein sequence ID" value="SDI48063.1"/>
    <property type="molecule type" value="Genomic_DNA"/>
</dbReference>
<evidence type="ECO:0000256" key="11">
    <source>
        <dbReference type="ARBA" id="ARBA00023014"/>
    </source>
</evidence>
<evidence type="ECO:0000256" key="6">
    <source>
        <dbReference type="ARBA" id="ARBA00022723"/>
    </source>
</evidence>
<evidence type="ECO:0000259" key="14">
    <source>
        <dbReference type="PROSITE" id="PS51384"/>
    </source>
</evidence>
<evidence type="ECO:0000256" key="13">
    <source>
        <dbReference type="SAM" id="Phobius"/>
    </source>
</evidence>
<feature type="transmembrane region" description="Helical" evidence="13">
    <location>
        <begin position="80"/>
        <end position="96"/>
    </location>
</feature>
<feature type="transmembrane region" description="Helical" evidence="13">
    <location>
        <begin position="142"/>
        <end position="159"/>
    </location>
</feature>
<dbReference type="InterPro" id="IPR013130">
    <property type="entry name" value="Fe3_Rdtase_TM_dom"/>
</dbReference>
<dbReference type="PANTHER" id="PTHR47354:SF8">
    <property type="entry name" value="1,2-PHENYLACETYL-COA EPOXIDASE, SUBUNIT E"/>
    <property type="match status" value="1"/>
</dbReference>
<dbReference type="Gene3D" id="3.40.50.80">
    <property type="entry name" value="Nucleotide-binding domain of ferredoxin-NADP reductase (FNR) module"/>
    <property type="match status" value="1"/>
</dbReference>
<proteinExistence type="predicted"/>
<organism evidence="15 16">
    <name type="scientific">Propionivibrio dicarboxylicus</name>
    <dbReference type="NCBI Taxonomy" id="83767"/>
    <lineage>
        <taxon>Bacteria</taxon>
        <taxon>Pseudomonadati</taxon>
        <taxon>Pseudomonadota</taxon>
        <taxon>Betaproteobacteria</taxon>
        <taxon>Rhodocyclales</taxon>
        <taxon>Rhodocyclaceae</taxon>
        <taxon>Propionivibrio</taxon>
    </lineage>
</organism>
<feature type="transmembrane region" description="Helical" evidence="13">
    <location>
        <begin position="38"/>
        <end position="59"/>
    </location>
</feature>
<dbReference type="GO" id="GO:0016491">
    <property type="term" value="F:oxidoreductase activity"/>
    <property type="evidence" value="ECO:0007669"/>
    <property type="project" value="UniProtKB-KW"/>
</dbReference>
<dbReference type="STRING" id="83767.SAMN05660652_03503"/>
<dbReference type="GO" id="GO:0016020">
    <property type="term" value="C:membrane"/>
    <property type="evidence" value="ECO:0007669"/>
    <property type="project" value="UniProtKB-SubCell"/>
</dbReference>
<keyword evidence="8 13" id="KW-1133">Transmembrane helix</keyword>
<dbReference type="InterPro" id="IPR013112">
    <property type="entry name" value="FAD-bd_8"/>
</dbReference>
<evidence type="ECO:0000256" key="10">
    <source>
        <dbReference type="ARBA" id="ARBA00023004"/>
    </source>
</evidence>
<keyword evidence="7" id="KW-0274">FAD</keyword>
<dbReference type="Pfam" id="PF08022">
    <property type="entry name" value="FAD_binding_8"/>
    <property type="match status" value="1"/>
</dbReference>
<feature type="transmembrane region" description="Helical" evidence="13">
    <location>
        <begin position="196"/>
        <end position="214"/>
    </location>
</feature>
<keyword evidence="16" id="KW-1185">Reference proteome</keyword>
<keyword evidence="5" id="KW-0001">2Fe-2S</keyword>
<evidence type="ECO:0000256" key="1">
    <source>
        <dbReference type="ARBA" id="ARBA00001974"/>
    </source>
</evidence>
<dbReference type="Gene3D" id="2.40.30.10">
    <property type="entry name" value="Translation factors"/>
    <property type="match status" value="1"/>
</dbReference>
<protein>
    <submittedName>
        <fullName evidence="15">Predicted ferric reductase</fullName>
    </submittedName>
</protein>